<dbReference type="GO" id="GO:0005524">
    <property type="term" value="F:ATP binding"/>
    <property type="evidence" value="ECO:0007669"/>
    <property type="project" value="UniProtKB-KW"/>
</dbReference>
<dbReference type="EC" id="2.7.7.3" evidence="1"/>
<name>A0A381N4X9_9ZZZZ</name>
<dbReference type="Gene3D" id="3.40.50.620">
    <property type="entry name" value="HUPs"/>
    <property type="match status" value="1"/>
</dbReference>
<evidence type="ECO:0000256" key="8">
    <source>
        <dbReference type="ARBA" id="ARBA00022842"/>
    </source>
</evidence>
<evidence type="ECO:0000313" key="12">
    <source>
        <dbReference type="EMBL" id="SUZ49661.1"/>
    </source>
</evidence>
<dbReference type="InterPro" id="IPR014729">
    <property type="entry name" value="Rossmann-like_a/b/a_fold"/>
</dbReference>
<keyword evidence="6" id="KW-0547">Nucleotide-binding</keyword>
<evidence type="ECO:0000256" key="9">
    <source>
        <dbReference type="ARBA" id="ARBA00022993"/>
    </source>
</evidence>
<evidence type="ECO:0000256" key="3">
    <source>
        <dbReference type="ARBA" id="ARBA00022490"/>
    </source>
</evidence>
<gene>
    <name evidence="12" type="ORF">METZ01_LOCUS2515</name>
</gene>
<dbReference type="Pfam" id="PF01467">
    <property type="entry name" value="CTP_transf_like"/>
    <property type="match status" value="1"/>
</dbReference>
<dbReference type="GO" id="GO:0004595">
    <property type="term" value="F:pantetheine-phosphate adenylyltransferase activity"/>
    <property type="evidence" value="ECO:0007669"/>
    <property type="project" value="UniProtKB-EC"/>
</dbReference>
<dbReference type="SUPFAM" id="SSF52374">
    <property type="entry name" value="Nucleotidylyl transferase"/>
    <property type="match status" value="1"/>
</dbReference>
<accession>A0A381N4X9</accession>
<dbReference type="PANTHER" id="PTHR21342:SF1">
    <property type="entry name" value="PHOSPHOPANTETHEINE ADENYLYLTRANSFERASE"/>
    <property type="match status" value="1"/>
</dbReference>
<evidence type="ECO:0000256" key="4">
    <source>
        <dbReference type="ARBA" id="ARBA00022679"/>
    </source>
</evidence>
<evidence type="ECO:0000256" key="5">
    <source>
        <dbReference type="ARBA" id="ARBA00022695"/>
    </source>
</evidence>
<dbReference type="PANTHER" id="PTHR21342">
    <property type="entry name" value="PHOSPHOPANTETHEINE ADENYLYLTRANSFERASE"/>
    <property type="match status" value="1"/>
</dbReference>
<dbReference type="EMBL" id="UINC01000128">
    <property type="protein sequence ID" value="SUZ49661.1"/>
    <property type="molecule type" value="Genomic_DNA"/>
</dbReference>
<keyword evidence="5" id="KW-0548">Nucleotidyltransferase</keyword>
<dbReference type="AlphaFoldDB" id="A0A381N4X9"/>
<evidence type="ECO:0000256" key="7">
    <source>
        <dbReference type="ARBA" id="ARBA00022840"/>
    </source>
</evidence>
<dbReference type="HAMAP" id="MF_00151">
    <property type="entry name" value="PPAT_bact"/>
    <property type="match status" value="1"/>
</dbReference>
<keyword evidence="8" id="KW-0460">Magnesium</keyword>
<dbReference type="InterPro" id="IPR004821">
    <property type="entry name" value="Cyt_trans-like"/>
</dbReference>
<comment type="catalytic activity">
    <reaction evidence="10">
        <text>(R)-4'-phosphopantetheine + ATP + H(+) = 3'-dephospho-CoA + diphosphate</text>
        <dbReference type="Rhea" id="RHEA:19801"/>
        <dbReference type="ChEBI" id="CHEBI:15378"/>
        <dbReference type="ChEBI" id="CHEBI:30616"/>
        <dbReference type="ChEBI" id="CHEBI:33019"/>
        <dbReference type="ChEBI" id="CHEBI:57328"/>
        <dbReference type="ChEBI" id="CHEBI:61723"/>
        <dbReference type="EC" id="2.7.7.3"/>
    </reaction>
</comment>
<dbReference type="GO" id="GO:0015937">
    <property type="term" value="P:coenzyme A biosynthetic process"/>
    <property type="evidence" value="ECO:0007669"/>
    <property type="project" value="UniProtKB-KW"/>
</dbReference>
<dbReference type="PRINTS" id="PR01020">
    <property type="entry name" value="LPSBIOSNTHSS"/>
</dbReference>
<keyword evidence="9" id="KW-0173">Coenzyme A biosynthesis</keyword>
<keyword evidence="7" id="KW-0067">ATP-binding</keyword>
<evidence type="ECO:0000256" key="2">
    <source>
        <dbReference type="ARBA" id="ARBA00013868"/>
    </source>
</evidence>
<dbReference type="NCBIfam" id="TIGR01510">
    <property type="entry name" value="coaD_prev_kdtB"/>
    <property type="match status" value="1"/>
</dbReference>
<keyword evidence="3" id="KW-0963">Cytoplasm</keyword>
<reference evidence="12" key="1">
    <citation type="submission" date="2018-05" db="EMBL/GenBank/DDBJ databases">
        <authorList>
            <person name="Lanie J.A."/>
            <person name="Ng W.-L."/>
            <person name="Kazmierczak K.M."/>
            <person name="Andrzejewski T.M."/>
            <person name="Davidsen T.M."/>
            <person name="Wayne K.J."/>
            <person name="Tettelin H."/>
            <person name="Glass J.I."/>
            <person name="Rusch D."/>
            <person name="Podicherti R."/>
            <person name="Tsui H.-C.T."/>
            <person name="Winkler M.E."/>
        </authorList>
    </citation>
    <scope>NUCLEOTIDE SEQUENCE</scope>
</reference>
<evidence type="ECO:0000256" key="1">
    <source>
        <dbReference type="ARBA" id="ARBA00012392"/>
    </source>
</evidence>
<dbReference type="InterPro" id="IPR001980">
    <property type="entry name" value="PPAT"/>
</dbReference>
<evidence type="ECO:0000259" key="11">
    <source>
        <dbReference type="Pfam" id="PF01467"/>
    </source>
</evidence>
<protein>
    <recommendedName>
        <fullName evidence="2">Phosphopantetheine adenylyltransferase</fullName>
        <ecNumber evidence="1">2.7.7.3</ecNumber>
    </recommendedName>
</protein>
<sequence>MDVIDRAIKIFDKVVLTVATHRDKSPLFDLEERIDMIRESTNKFEKVEVTSSEGLIVDFAEEKGAVALIRGLRFVSDIEFEFQLAWMNRNLNAEIITVFLMTDARYTHLNSSIIREVTTLGGNVDDFVTPYVSQKLKEKLNK</sequence>
<evidence type="ECO:0000256" key="6">
    <source>
        <dbReference type="ARBA" id="ARBA00022741"/>
    </source>
</evidence>
<organism evidence="12">
    <name type="scientific">marine metagenome</name>
    <dbReference type="NCBI Taxonomy" id="408172"/>
    <lineage>
        <taxon>unclassified sequences</taxon>
        <taxon>metagenomes</taxon>
        <taxon>ecological metagenomes</taxon>
    </lineage>
</organism>
<keyword evidence="4" id="KW-0808">Transferase</keyword>
<proteinExistence type="inferred from homology"/>
<feature type="domain" description="Cytidyltransferase-like" evidence="11">
    <location>
        <begin position="1"/>
        <end position="116"/>
    </location>
</feature>
<evidence type="ECO:0000256" key="10">
    <source>
        <dbReference type="ARBA" id="ARBA00029346"/>
    </source>
</evidence>